<dbReference type="Proteomes" id="UP000248790">
    <property type="component" value="Unassembled WGS sequence"/>
</dbReference>
<proteinExistence type="predicted"/>
<gene>
    <name evidence="2" type="ORF">LX87_00843</name>
</gene>
<sequence>MALKILLLLIFQNKPLLLFQLTCYSMLARLQAVFYVVLLHQSFYRR</sequence>
<keyword evidence="1" id="KW-0812">Transmembrane</keyword>
<keyword evidence="1" id="KW-1133">Transmembrane helix</keyword>
<keyword evidence="1" id="KW-0472">Membrane</keyword>
<keyword evidence="3" id="KW-1185">Reference proteome</keyword>
<accession>A0A327XA46</accession>
<organism evidence="2 3">
    <name type="scientific">Larkinella arboricola</name>
    <dbReference type="NCBI Taxonomy" id="643671"/>
    <lineage>
        <taxon>Bacteria</taxon>
        <taxon>Pseudomonadati</taxon>
        <taxon>Bacteroidota</taxon>
        <taxon>Cytophagia</taxon>
        <taxon>Cytophagales</taxon>
        <taxon>Spirosomataceae</taxon>
        <taxon>Larkinella</taxon>
    </lineage>
</organism>
<dbReference type="AlphaFoldDB" id="A0A327XA46"/>
<evidence type="ECO:0000313" key="3">
    <source>
        <dbReference type="Proteomes" id="UP000248790"/>
    </source>
</evidence>
<evidence type="ECO:0000313" key="2">
    <source>
        <dbReference type="EMBL" id="RAK02723.1"/>
    </source>
</evidence>
<dbReference type="EMBL" id="QLMC01000001">
    <property type="protein sequence ID" value="RAK02723.1"/>
    <property type="molecule type" value="Genomic_DNA"/>
</dbReference>
<name>A0A327XA46_LARAB</name>
<comment type="caution">
    <text evidence="2">The sequence shown here is derived from an EMBL/GenBank/DDBJ whole genome shotgun (WGS) entry which is preliminary data.</text>
</comment>
<reference evidence="2 3" key="1">
    <citation type="submission" date="2018-06" db="EMBL/GenBank/DDBJ databases">
        <title>Genomic Encyclopedia of Archaeal and Bacterial Type Strains, Phase II (KMG-II): from individual species to whole genera.</title>
        <authorList>
            <person name="Goeker M."/>
        </authorList>
    </citation>
    <scope>NUCLEOTIDE SEQUENCE [LARGE SCALE GENOMIC DNA]</scope>
    <source>
        <strain evidence="2 3">DSM 21851</strain>
    </source>
</reference>
<feature type="transmembrane region" description="Helical" evidence="1">
    <location>
        <begin position="16"/>
        <end position="38"/>
    </location>
</feature>
<evidence type="ECO:0000256" key="1">
    <source>
        <dbReference type="SAM" id="Phobius"/>
    </source>
</evidence>
<protein>
    <submittedName>
        <fullName evidence="2">Uncharacterized protein</fullName>
    </submittedName>
</protein>